<protein>
    <submittedName>
        <fullName evidence="2">Uncharacterized protein</fullName>
    </submittedName>
</protein>
<organism evidence="2 3">
    <name type="scientific">Pseudidiomarina woesei</name>
    <dbReference type="NCBI Taxonomy" id="1381080"/>
    <lineage>
        <taxon>Bacteria</taxon>
        <taxon>Pseudomonadati</taxon>
        <taxon>Pseudomonadota</taxon>
        <taxon>Gammaproteobacteria</taxon>
        <taxon>Alteromonadales</taxon>
        <taxon>Idiomarinaceae</taxon>
        <taxon>Pseudidiomarina</taxon>
    </lineage>
</organism>
<keyword evidence="1" id="KW-1133">Transmembrane helix</keyword>
<accession>A0A0K6GXR0</accession>
<gene>
    <name evidence="2" type="ORF">Ga0061064_0521</name>
</gene>
<keyword evidence="1" id="KW-0472">Membrane</keyword>
<dbReference type="EMBL" id="CYHB01000001">
    <property type="protein sequence ID" value="CUA83288.1"/>
    <property type="molecule type" value="Genomic_DNA"/>
</dbReference>
<keyword evidence="1" id="KW-0812">Transmembrane</keyword>
<feature type="transmembrane region" description="Helical" evidence="1">
    <location>
        <begin position="15"/>
        <end position="36"/>
    </location>
</feature>
<name>A0A0K6GXR0_9GAMM</name>
<reference evidence="3" key="1">
    <citation type="submission" date="2015-08" db="EMBL/GenBank/DDBJ databases">
        <authorList>
            <person name="Varghese N."/>
        </authorList>
    </citation>
    <scope>NUCLEOTIDE SEQUENCE [LARGE SCALE GENOMIC DNA]</scope>
    <source>
        <strain evidence="3">DSM 27808</strain>
    </source>
</reference>
<evidence type="ECO:0000256" key="1">
    <source>
        <dbReference type="SAM" id="Phobius"/>
    </source>
</evidence>
<dbReference type="RefSeq" id="WP_281175463.1">
    <property type="nucleotide sequence ID" value="NZ_CYHB01000001.1"/>
</dbReference>
<proteinExistence type="predicted"/>
<dbReference type="Proteomes" id="UP000182598">
    <property type="component" value="Unassembled WGS sequence"/>
</dbReference>
<dbReference type="AlphaFoldDB" id="A0A0K6GXR0"/>
<sequence>MAHDQNFRDESGVKMGWLAVITFIAVPVLPAVLAWYKFFAA</sequence>
<keyword evidence="3" id="KW-1185">Reference proteome</keyword>
<evidence type="ECO:0000313" key="3">
    <source>
        <dbReference type="Proteomes" id="UP000182598"/>
    </source>
</evidence>
<evidence type="ECO:0000313" key="2">
    <source>
        <dbReference type="EMBL" id="CUA83288.1"/>
    </source>
</evidence>